<dbReference type="CDD" id="cd04301">
    <property type="entry name" value="NAT_SF"/>
    <property type="match status" value="1"/>
</dbReference>
<gene>
    <name evidence="3" type="ORF">H7C19_21050</name>
</gene>
<feature type="domain" description="N-acetyltransferase" evidence="2">
    <location>
        <begin position="28"/>
        <end position="175"/>
    </location>
</feature>
<dbReference type="InterPro" id="IPR036457">
    <property type="entry name" value="PPM-type-like_dom_sf"/>
</dbReference>
<evidence type="ECO:0000256" key="1">
    <source>
        <dbReference type="SAM" id="MobiDB-lite"/>
    </source>
</evidence>
<feature type="region of interest" description="Disordered" evidence="1">
    <location>
        <begin position="440"/>
        <end position="460"/>
    </location>
</feature>
<dbReference type="GO" id="GO:0016747">
    <property type="term" value="F:acyltransferase activity, transferring groups other than amino-acyl groups"/>
    <property type="evidence" value="ECO:0007669"/>
    <property type="project" value="InterPro"/>
</dbReference>
<dbReference type="InterPro" id="IPR000182">
    <property type="entry name" value="GNAT_dom"/>
</dbReference>
<comment type="caution">
    <text evidence="3">The sequence shown here is derived from an EMBL/GenBank/DDBJ whole genome shotgun (WGS) entry which is preliminary data.</text>
</comment>
<dbReference type="Gene3D" id="3.40.630.30">
    <property type="match status" value="1"/>
</dbReference>
<keyword evidence="4" id="KW-1185">Reference proteome</keyword>
<proteinExistence type="predicted"/>
<dbReference type="Gene3D" id="3.60.40.10">
    <property type="entry name" value="PPM-type phosphatase domain"/>
    <property type="match status" value="1"/>
</dbReference>
<dbReference type="SUPFAM" id="SSF55729">
    <property type="entry name" value="Acyl-CoA N-acyltransferases (Nat)"/>
    <property type="match status" value="1"/>
</dbReference>
<evidence type="ECO:0000313" key="4">
    <source>
        <dbReference type="Proteomes" id="UP000547209"/>
    </source>
</evidence>
<accession>A0A7X0RTD5</accession>
<evidence type="ECO:0000313" key="3">
    <source>
        <dbReference type="EMBL" id="MBB6673168.1"/>
    </source>
</evidence>
<name>A0A7X0RTD5_9BACL</name>
<dbReference type="SUPFAM" id="SSF81606">
    <property type="entry name" value="PP2C-like"/>
    <property type="match status" value="1"/>
</dbReference>
<dbReference type="Proteomes" id="UP000547209">
    <property type="component" value="Unassembled WGS sequence"/>
</dbReference>
<dbReference type="Pfam" id="PF00583">
    <property type="entry name" value="Acetyltransf_1"/>
    <property type="match status" value="1"/>
</dbReference>
<dbReference type="AlphaFoldDB" id="A0A7X0RTD5"/>
<feature type="compositionally biased region" description="Basic and acidic residues" evidence="1">
    <location>
        <begin position="440"/>
        <end position="451"/>
    </location>
</feature>
<sequence length="460" mass="51444">MNEERQLPQLVMRRSLDCLPDDTWPEGYTLRSFAPGDEAHWERIVERAFGWSRSFQKTIRSHYYFSPERVLFVCAGEAPVATACAWQEPQWEEDCGYLHMVGVDPAFAGLGLGYRVSLAALRQMAADGKRRAVLETDDFRLPAVRTYLKLGFRPDAPTDGLQSRWQRVYRELKLPYGVQVAQDTRPGDPSAPNEDAVVVNPEAHVYGVIDGVSAMLPYQDEEGRTGGYVASRLLADELGAADPEPDLRAAVLRANAALMQRMEAAGVDVAGKWKRWGAVFAVVKWSRARVEYVQAGDCMLLARYKDGDVRVLTRNQVAGFDLKALNAKRQLAQSGKLSEEEIASRLKPVFKCNRDKANAPDGYAVMNGDPALADTLEYGSLSTANLARIYAVTDGMFHFIENDDDPRKWEKLADRLDAQGIGPYMDELAAMEEQDASCERYPRHKKSDDKSAVIVELPWD</sequence>
<reference evidence="3 4" key="1">
    <citation type="submission" date="2020-08" db="EMBL/GenBank/DDBJ databases">
        <title>Cohnella phylogeny.</title>
        <authorList>
            <person name="Dunlap C."/>
        </authorList>
    </citation>
    <scope>NUCLEOTIDE SEQUENCE [LARGE SCALE GENOMIC DNA]</scope>
    <source>
        <strain evidence="3 4">DSM 28246</strain>
    </source>
</reference>
<dbReference type="RefSeq" id="WP_185671023.1">
    <property type="nucleotide sequence ID" value="NZ_JACJVP010000034.1"/>
</dbReference>
<dbReference type="PROSITE" id="PS51186">
    <property type="entry name" value="GNAT"/>
    <property type="match status" value="1"/>
</dbReference>
<dbReference type="InterPro" id="IPR016181">
    <property type="entry name" value="Acyl_CoA_acyltransferase"/>
</dbReference>
<organism evidence="3 4">
    <name type="scientific">Cohnella nanjingensis</name>
    <dbReference type="NCBI Taxonomy" id="1387779"/>
    <lineage>
        <taxon>Bacteria</taxon>
        <taxon>Bacillati</taxon>
        <taxon>Bacillota</taxon>
        <taxon>Bacilli</taxon>
        <taxon>Bacillales</taxon>
        <taxon>Paenibacillaceae</taxon>
        <taxon>Cohnella</taxon>
    </lineage>
</organism>
<dbReference type="EMBL" id="JACJVP010000034">
    <property type="protein sequence ID" value="MBB6673168.1"/>
    <property type="molecule type" value="Genomic_DNA"/>
</dbReference>
<evidence type="ECO:0000259" key="2">
    <source>
        <dbReference type="PROSITE" id="PS51186"/>
    </source>
</evidence>
<keyword evidence="3" id="KW-0808">Transferase</keyword>
<protein>
    <submittedName>
        <fullName evidence="3">GNAT family N-acetyltransferase</fullName>
    </submittedName>
</protein>